<protein>
    <submittedName>
        <fullName evidence="2">DUF4180 domain-containing protein</fullName>
    </submittedName>
</protein>
<gene>
    <name evidence="2" type="ORF">ACFQ2C_14450</name>
</gene>
<evidence type="ECO:0000313" key="3">
    <source>
        <dbReference type="Proteomes" id="UP001597205"/>
    </source>
</evidence>
<proteinExistence type="predicted"/>
<dbReference type="EMBL" id="JBHTKY010000024">
    <property type="protein sequence ID" value="MFD1166807.1"/>
    <property type="molecule type" value="Genomic_DNA"/>
</dbReference>
<sequence length="119" mass="13680">MEIIKHTTNNQPVAEIIADGYIWTTIEDGKDIMGDIYYQGYDKLIVHEKNIHPDFFDLKTKIAGEILQKFSTYRVRLVIVGNFSNYKSRSLKDFIFESNKGKAVNFLSSLEEALAKLSQ</sequence>
<reference evidence="3" key="1">
    <citation type="journal article" date="2019" name="Int. J. Syst. Evol. Microbiol.">
        <title>The Global Catalogue of Microorganisms (GCM) 10K type strain sequencing project: providing services to taxonomists for standard genome sequencing and annotation.</title>
        <authorList>
            <consortium name="The Broad Institute Genomics Platform"/>
            <consortium name="The Broad Institute Genome Sequencing Center for Infectious Disease"/>
            <person name="Wu L."/>
            <person name="Ma J."/>
        </authorList>
    </citation>
    <scope>NUCLEOTIDE SEQUENCE [LARGE SCALE GENOMIC DNA]</scope>
    <source>
        <strain evidence="3">CCUG 52468</strain>
    </source>
</reference>
<dbReference type="InterPro" id="IPR025438">
    <property type="entry name" value="DUF4180"/>
</dbReference>
<feature type="domain" description="DUF4180" evidence="1">
    <location>
        <begin position="9"/>
        <end position="117"/>
    </location>
</feature>
<evidence type="ECO:0000259" key="1">
    <source>
        <dbReference type="Pfam" id="PF13788"/>
    </source>
</evidence>
<accession>A0ABW3RQM8</accession>
<name>A0ABW3RQM8_9SPHI</name>
<dbReference type="Pfam" id="PF13788">
    <property type="entry name" value="DUF4180"/>
    <property type="match status" value="1"/>
</dbReference>
<organism evidence="2 3">
    <name type="scientific">Sphingobacterium daejeonense</name>
    <dbReference type="NCBI Taxonomy" id="371142"/>
    <lineage>
        <taxon>Bacteria</taxon>
        <taxon>Pseudomonadati</taxon>
        <taxon>Bacteroidota</taxon>
        <taxon>Sphingobacteriia</taxon>
        <taxon>Sphingobacteriales</taxon>
        <taxon>Sphingobacteriaceae</taxon>
        <taxon>Sphingobacterium</taxon>
    </lineage>
</organism>
<comment type="caution">
    <text evidence="2">The sequence shown here is derived from an EMBL/GenBank/DDBJ whole genome shotgun (WGS) entry which is preliminary data.</text>
</comment>
<keyword evidence="3" id="KW-1185">Reference proteome</keyword>
<evidence type="ECO:0000313" key="2">
    <source>
        <dbReference type="EMBL" id="MFD1166807.1"/>
    </source>
</evidence>
<dbReference type="Proteomes" id="UP001597205">
    <property type="component" value="Unassembled WGS sequence"/>
</dbReference>
<dbReference type="RefSeq" id="WP_380897738.1">
    <property type="nucleotide sequence ID" value="NZ_JBHTKY010000024.1"/>
</dbReference>